<evidence type="ECO:0000313" key="3">
    <source>
        <dbReference type="Proteomes" id="UP001595826"/>
    </source>
</evidence>
<reference evidence="3" key="1">
    <citation type="journal article" date="2019" name="Int. J. Syst. Evol. Microbiol.">
        <title>The Global Catalogue of Microorganisms (GCM) 10K type strain sequencing project: providing services to taxonomists for standard genome sequencing and annotation.</title>
        <authorList>
            <consortium name="The Broad Institute Genomics Platform"/>
            <consortium name="The Broad Institute Genome Sequencing Center for Infectious Disease"/>
            <person name="Wu L."/>
            <person name="Ma J."/>
        </authorList>
    </citation>
    <scope>NUCLEOTIDE SEQUENCE [LARGE SCALE GENOMIC DNA]</scope>
    <source>
        <strain evidence="3">CECT 8655</strain>
    </source>
</reference>
<feature type="chain" id="PRO_5046910180" evidence="1">
    <location>
        <begin position="26"/>
        <end position="409"/>
    </location>
</feature>
<evidence type="ECO:0000256" key="1">
    <source>
        <dbReference type="SAM" id="SignalP"/>
    </source>
</evidence>
<keyword evidence="1" id="KW-0732">Signal</keyword>
<feature type="signal peptide" evidence="1">
    <location>
        <begin position="1"/>
        <end position="25"/>
    </location>
</feature>
<dbReference type="SUPFAM" id="SSF56935">
    <property type="entry name" value="Porins"/>
    <property type="match status" value="1"/>
</dbReference>
<comment type="caution">
    <text evidence="2">The sequence shown here is derived from an EMBL/GenBank/DDBJ whole genome shotgun (WGS) entry which is preliminary data.</text>
</comment>
<organism evidence="2 3">
    <name type="scientific">Polaribacter marinivivus</name>
    <dbReference type="NCBI Taxonomy" id="1524260"/>
    <lineage>
        <taxon>Bacteria</taxon>
        <taxon>Pseudomonadati</taxon>
        <taxon>Bacteroidota</taxon>
        <taxon>Flavobacteriia</taxon>
        <taxon>Flavobacteriales</taxon>
        <taxon>Flavobacteriaceae</taxon>
    </lineage>
</organism>
<dbReference type="Gene3D" id="2.40.160.10">
    <property type="entry name" value="Porin"/>
    <property type="match status" value="1"/>
</dbReference>
<name>A0ABV8R6Y9_9FLAO</name>
<gene>
    <name evidence="2" type="ORF">ACFOWD_02515</name>
</gene>
<dbReference type="EMBL" id="JBHSCY010000001">
    <property type="protein sequence ID" value="MFC4267767.1"/>
    <property type="molecule type" value="Genomic_DNA"/>
</dbReference>
<dbReference type="RefSeq" id="WP_377407853.1">
    <property type="nucleotide sequence ID" value="NZ_JBHSCY010000001.1"/>
</dbReference>
<protein>
    <submittedName>
        <fullName evidence="2">Porin</fullName>
    </submittedName>
</protein>
<keyword evidence="3" id="KW-1185">Reference proteome</keyword>
<dbReference type="InterPro" id="IPR010870">
    <property type="entry name" value="Porin_O/P"/>
</dbReference>
<evidence type="ECO:0000313" key="2">
    <source>
        <dbReference type="EMBL" id="MFC4267767.1"/>
    </source>
</evidence>
<dbReference type="InterPro" id="IPR023614">
    <property type="entry name" value="Porin_dom_sf"/>
</dbReference>
<proteinExistence type="predicted"/>
<dbReference type="Proteomes" id="UP001595826">
    <property type="component" value="Unassembled WGS sequence"/>
</dbReference>
<sequence length="409" mass="45853">MKLKTLRLVVSLICVFTLVNTNAQKANAPKFGKGLFNLVGKDSTWSMKIGMRFQTLTTFGWDADNGLSNPTSNMLIRRSRLKFDGWAFSPKLKYKLELGLSNRDKSGASYFTHDAPRQILDAVLKWNFSGKWVLWLGQTKLPGNRERVVSSGDLQLVDRSLLNSRFNIDRDIGVQLRHKFNLSDNFLVKHIYSIAQGEGRNVTRGNVGGYQYTARVEFFPFGDFAGKGDYKGADLKFESTPKLSLAFNYDFNNNAAKTRSNMGSYMFINGTSADSSAEFYTTDVSTLFIDAMYKHKGFSFMGEYAKRNASDPFAKNSDGTLTGDVINVGNGLNLQTGYLLSKTLEVSARYTNISLDKSITGKGAENQYTLGLSKYIVGHKLKVQTDLSYTDIGFKTNQLLYRLQVDIHF</sequence>
<accession>A0ABV8R6Y9</accession>
<dbReference type="Pfam" id="PF07396">
    <property type="entry name" value="Porin_O_P"/>
    <property type="match status" value="1"/>
</dbReference>